<dbReference type="GO" id="GO:0004497">
    <property type="term" value="F:monooxygenase activity"/>
    <property type="evidence" value="ECO:0007669"/>
    <property type="project" value="TreeGrafter"/>
</dbReference>
<name>A0A453CJ11_AEGTS</name>
<organism evidence="2 3">
    <name type="scientific">Aegilops tauschii subsp. strangulata</name>
    <name type="common">Goatgrass</name>
    <dbReference type="NCBI Taxonomy" id="200361"/>
    <lineage>
        <taxon>Eukaryota</taxon>
        <taxon>Viridiplantae</taxon>
        <taxon>Streptophyta</taxon>
        <taxon>Embryophyta</taxon>
        <taxon>Tracheophyta</taxon>
        <taxon>Spermatophyta</taxon>
        <taxon>Magnoliopsida</taxon>
        <taxon>Liliopsida</taxon>
        <taxon>Poales</taxon>
        <taxon>Poaceae</taxon>
        <taxon>BOP clade</taxon>
        <taxon>Pooideae</taxon>
        <taxon>Triticodae</taxon>
        <taxon>Triticeae</taxon>
        <taxon>Triticinae</taxon>
        <taxon>Aegilops</taxon>
    </lineage>
</organism>
<reference evidence="3" key="2">
    <citation type="journal article" date="2017" name="Nat. Plants">
        <title>The Aegilops tauschii genome reveals multiple impacts of transposons.</title>
        <authorList>
            <person name="Zhao G."/>
            <person name="Zou C."/>
            <person name="Li K."/>
            <person name="Wang K."/>
            <person name="Li T."/>
            <person name="Gao L."/>
            <person name="Zhang X."/>
            <person name="Wang H."/>
            <person name="Yang Z."/>
            <person name="Liu X."/>
            <person name="Jiang W."/>
            <person name="Mao L."/>
            <person name="Kong X."/>
            <person name="Jiao Y."/>
            <person name="Jia J."/>
        </authorList>
    </citation>
    <scope>NUCLEOTIDE SEQUENCE [LARGE SCALE GENOMIC DNA]</scope>
    <source>
        <strain evidence="3">cv. AL8/78</strain>
    </source>
</reference>
<evidence type="ECO:0000256" key="1">
    <source>
        <dbReference type="ARBA" id="ARBA00006765"/>
    </source>
</evidence>
<dbReference type="PANTHER" id="PTHR31495:SF14">
    <property type="entry name" value="CALEOSIN"/>
    <property type="match status" value="1"/>
</dbReference>
<reference evidence="2" key="4">
    <citation type="submission" date="2019-03" db="UniProtKB">
        <authorList>
            <consortium name="EnsemblPlants"/>
        </authorList>
    </citation>
    <scope>IDENTIFICATION</scope>
</reference>
<dbReference type="Gramene" id="AET2Gv20859200.3">
    <property type="protein sequence ID" value="AET2Gv20859200.3"/>
    <property type="gene ID" value="AET2Gv20859200"/>
</dbReference>
<protein>
    <submittedName>
        <fullName evidence="2">Uncharacterized protein</fullName>
    </submittedName>
</protein>
<reference evidence="2" key="3">
    <citation type="journal article" date="2017" name="Nature">
        <title>Genome sequence of the progenitor of the wheat D genome Aegilops tauschii.</title>
        <authorList>
            <person name="Luo M.C."/>
            <person name="Gu Y.Q."/>
            <person name="Puiu D."/>
            <person name="Wang H."/>
            <person name="Twardziok S.O."/>
            <person name="Deal K.R."/>
            <person name="Huo N."/>
            <person name="Zhu T."/>
            <person name="Wang L."/>
            <person name="Wang Y."/>
            <person name="McGuire P.E."/>
            <person name="Liu S."/>
            <person name="Long H."/>
            <person name="Ramasamy R.K."/>
            <person name="Rodriguez J.C."/>
            <person name="Van S.L."/>
            <person name="Yuan L."/>
            <person name="Wang Z."/>
            <person name="Xia Z."/>
            <person name="Xiao L."/>
            <person name="Anderson O.D."/>
            <person name="Ouyang S."/>
            <person name="Liang Y."/>
            <person name="Zimin A.V."/>
            <person name="Pertea G."/>
            <person name="Qi P."/>
            <person name="Bennetzen J.L."/>
            <person name="Dai X."/>
            <person name="Dawson M.W."/>
            <person name="Muller H.G."/>
            <person name="Kugler K."/>
            <person name="Rivarola-Duarte L."/>
            <person name="Spannagl M."/>
            <person name="Mayer K.F.X."/>
            <person name="Lu F.H."/>
            <person name="Bevan M.W."/>
            <person name="Leroy P."/>
            <person name="Li P."/>
            <person name="You F.M."/>
            <person name="Sun Q."/>
            <person name="Liu Z."/>
            <person name="Lyons E."/>
            <person name="Wicker T."/>
            <person name="Salzberg S.L."/>
            <person name="Devos K.M."/>
            <person name="Dvorak J."/>
        </authorList>
    </citation>
    <scope>NUCLEOTIDE SEQUENCE [LARGE SCALE GENOMIC DNA]</scope>
    <source>
        <strain evidence="2">cv. AL8/78</strain>
    </source>
</reference>
<evidence type="ECO:0000313" key="2">
    <source>
        <dbReference type="EnsemblPlants" id="AET2Gv20859200.3"/>
    </source>
</evidence>
<evidence type="ECO:0000313" key="3">
    <source>
        <dbReference type="Proteomes" id="UP000015105"/>
    </source>
</evidence>
<sequence>MNAYRYMPVNFENIFSKNARSSPDKLTFREIWMMAEGQRQANDPFGWSDFVLHVGPFAR</sequence>
<dbReference type="Pfam" id="PF05042">
    <property type="entry name" value="Caleosin"/>
    <property type="match status" value="1"/>
</dbReference>
<dbReference type="EnsemblPlants" id="AET2Gv20859200.3">
    <property type="protein sequence ID" value="AET2Gv20859200.3"/>
    <property type="gene ID" value="AET2Gv20859200"/>
</dbReference>
<dbReference type="PANTHER" id="PTHR31495">
    <property type="entry name" value="PEROXYGENASE 3-RELATED"/>
    <property type="match status" value="1"/>
</dbReference>
<reference evidence="3" key="1">
    <citation type="journal article" date="2014" name="Science">
        <title>Ancient hybridizations among the ancestral genomes of bread wheat.</title>
        <authorList>
            <consortium name="International Wheat Genome Sequencing Consortium,"/>
            <person name="Marcussen T."/>
            <person name="Sandve S.R."/>
            <person name="Heier L."/>
            <person name="Spannagl M."/>
            <person name="Pfeifer M."/>
            <person name="Jakobsen K.S."/>
            <person name="Wulff B.B."/>
            <person name="Steuernagel B."/>
            <person name="Mayer K.F."/>
            <person name="Olsen O.A."/>
        </authorList>
    </citation>
    <scope>NUCLEOTIDE SEQUENCE [LARGE SCALE GENOMIC DNA]</scope>
    <source>
        <strain evidence="3">cv. AL8/78</strain>
    </source>
</reference>
<accession>A0A453CJ11</accession>
<dbReference type="AlphaFoldDB" id="A0A453CJ11"/>
<dbReference type="GO" id="GO:0005509">
    <property type="term" value="F:calcium ion binding"/>
    <property type="evidence" value="ECO:0007669"/>
    <property type="project" value="TreeGrafter"/>
</dbReference>
<dbReference type="InterPro" id="IPR007736">
    <property type="entry name" value="Caleosin-related"/>
</dbReference>
<reference evidence="2" key="5">
    <citation type="journal article" date="2021" name="G3 (Bethesda)">
        <title>Aegilops tauschii genome assembly Aet v5.0 features greater sequence contiguity and improved annotation.</title>
        <authorList>
            <person name="Wang L."/>
            <person name="Zhu T."/>
            <person name="Rodriguez J.C."/>
            <person name="Deal K.R."/>
            <person name="Dubcovsky J."/>
            <person name="McGuire P.E."/>
            <person name="Lux T."/>
            <person name="Spannagl M."/>
            <person name="Mayer K.F.X."/>
            <person name="Baldrich P."/>
            <person name="Meyers B.C."/>
            <person name="Huo N."/>
            <person name="Gu Y.Q."/>
            <person name="Zhou H."/>
            <person name="Devos K.M."/>
            <person name="Bennetzen J.L."/>
            <person name="Unver T."/>
            <person name="Budak H."/>
            <person name="Gulick P.J."/>
            <person name="Galiba G."/>
            <person name="Kalapos B."/>
            <person name="Nelson D.R."/>
            <person name="Li P."/>
            <person name="You F.M."/>
            <person name="Luo M.C."/>
            <person name="Dvorak J."/>
        </authorList>
    </citation>
    <scope>NUCLEOTIDE SEQUENCE [LARGE SCALE GENOMIC DNA]</scope>
    <source>
        <strain evidence="2">cv. AL8/78</strain>
    </source>
</reference>
<proteinExistence type="inferred from homology"/>
<keyword evidence="3" id="KW-1185">Reference proteome</keyword>
<comment type="similarity">
    <text evidence="1">Belongs to the caleosin family.</text>
</comment>
<dbReference type="Proteomes" id="UP000015105">
    <property type="component" value="Chromosome 2D"/>
</dbReference>